<dbReference type="InterPro" id="IPR027417">
    <property type="entry name" value="P-loop_NTPase"/>
</dbReference>
<accession>A0A917IQB0</accession>
<sequence>MIRASNLSFSYGPHRVLHEINLVQNPGRVLGLVGPNGSGKSTLIRNLGGSLKPEAGQVSLGEKDLADYSSQELARTVSMVVQERDSEPGLTVAQMVMLGRTPHLGLFARPGAQDQEIVLASLESVGAVHLAQRFFAELSGGEKQRVLIARALAQSTPYILLDEPTNHLDIRHQHELLRLVRASGRETVIVLHDLNLAARYCDDVALLDRGRLVAQGSADEILSPDYLEPVYSIGVHRLAFQGTTHLIFEPRDEESTA</sequence>
<evidence type="ECO:0000313" key="5">
    <source>
        <dbReference type="EMBL" id="GGH58688.1"/>
    </source>
</evidence>
<keyword evidence="3" id="KW-0067">ATP-binding</keyword>
<feature type="domain" description="ABC transporter" evidence="4">
    <location>
        <begin position="2"/>
        <end position="234"/>
    </location>
</feature>
<keyword evidence="1" id="KW-0813">Transport</keyword>
<comment type="caution">
    <text evidence="5">The sequence shown here is derived from an EMBL/GenBank/DDBJ whole genome shotgun (WGS) entry which is preliminary data.</text>
</comment>
<keyword evidence="2" id="KW-0547">Nucleotide-binding</keyword>
<dbReference type="EMBL" id="BMDC01000001">
    <property type="protein sequence ID" value="GGH58688.1"/>
    <property type="molecule type" value="Genomic_DNA"/>
</dbReference>
<name>A0A917IQB0_9MICC</name>
<evidence type="ECO:0000256" key="3">
    <source>
        <dbReference type="ARBA" id="ARBA00022840"/>
    </source>
</evidence>
<reference evidence="5 6" key="1">
    <citation type="journal article" date="2014" name="Int. J. Syst. Evol. Microbiol.">
        <title>Complete genome sequence of Corynebacterium casei LMG S-19264T (=DSM 44701T), isolated from a smear-ripened cheese.</title>
        <authorList>
            <consortium name="US DOE Joint Genome Institute (JGI-PGF)"/>
            <person name="Walter F."/>
            <person name="Albersmeier A."/>
            <person name="Kalinowski J."/>
            <person name="Ruckert C."/>
        </authorList>
    </citation>
    <scope>NUCLEOTIDE SEQUENCE [LARGE SCALE GENOMIC DNA]</scope>
    <source>
        <strain evidence="5 6">CCM 8669</strain>
    </source>
</reference>
<dbReference type="RefSeq" id="WP_188358759.1">
    <property type="nucleotide sequence ID" value="NZ_BMDC01000001.1"/>
</dbReference>
<keyword evidence="6" id="KW-1185">Reference proteome</keyword>
<dbReference type="PANTHER" id="PTHR42794:SF2">
    <property type="entry name" value="ABC TRANSPORTER ATP-BINDING PROTEIN"/>
    <property type="match status" value="1"/>
</dbReference>
<dbReference type="AlphaFoldDB" id="A0A917IQB0"/>
<dbReference type="InterPro" id="IPR017871">
    <property type="entry name" value="ABC_transporter-like_CS"/>
</dbReference>
<protein>
    <submittedName>
        <fullName evidence="5">ABC transporter ATPase</fullName>
    </submittedName>
</protein>
<dbReference type="InterPro" id="IPR003593">
    <property type="entry name" value="AAA+_ATPase"/>
</dbReference>
<gene>
    <name evidence="5" type="ORF">GCM10007359_05150</name>
</gene>
<dbReference type="GO" id="GO:0005524">
    <property type="term" value="F:ATP binding"/>
    <property type="evidence" value="ECO:0007669"/>
    <property type="project" value="UniProtKB-KW"/>
</dbReference>
<evidence type="ECO:0000256" key="2">
    <source>
        <dbReference type="ARBA" id="ARBA00022741"/>
    </source>
</evidence>
<dbReference type="Proteomes" id="UP000600171">
    <property type="component" value="Unassembled WGS sequence"/>
</dbReference>
<dbReference type="InterPro" id="IPR003439">
    <property type="entry name" value="ABC_transporter-like_ATP-bd"/>
</dbReference>
<evidence type="ECO:0000256" key="1">
    <source>
        <dbReference type="ARBA" id="ARBA00022448"/>
    </source>
</evidence>
<dbReference type="SMART" id="SM00382">
    <property type="entry name" value="AAA"/>
    <property type="match status" value="1"/>
</dbReference>
<dbReference type="SUPFAM" id="SSF52540">
    <property type="entry name" value="P-loop containing nucleoside triphosphate hydrolases"/>
    <property type="match status" value="1"/>
</dbReference>
<evidence type="ECO:0000313" key="6">
    <source>
        <dbReference type="Proteomes" id="UP000600171"/>
    </source>
</evidence>
<dbReference type="PANTHER" id="PTHR42794">
    <property type="entry name" value="HEMIN IMPORT ATP-BINDING PROTEIN HMUV"/>
    <property type="match status" value="1"/>
</dbReference>
<dbReference type="FunFam" id="3.40.50.300:FF:000134">
    <property type="entry name" value="Iron-enterobactin ABC transporter ATP-binding protein"/>
    <property type="match status" value="1"/>
</dbReference>
<dbReference type="PROSITE" id="PS00211">
    <property type="entry name" value="ABC_TRANSPORTER_1"/>
    <property type="match status" value="1"/>
</dbReference>
<dbReference type="PROSITE" id="PS50893">
    <property type="entry name" value="ABC_TRANSPORTER_2"/>
    <property type="match status" value="1"/>
</dbReference>
<proteinExistence type="predicted"/>
<dbReference type="CDD" id="cd03214">
    <property type="entry name" value="ABC_Iron-Siderophores_B12_Hemin"/>
    <property type="match status" value="1"/>
</dbReference>
<dbReference type="Pfam" id="PF00005">
    <property type="entry name" value="ABC_tran"/>
    <property type="match status" value="1"/>
</dbReference>
<dbReference type="GO" id="GO:0016887">
    <property type="term" value="F:ATP hydrolysis activity"/>
    <property type="evidence" value="ECO:0007669"/>
    <property type="project" value="InterPro"/>
</dbReference>
<organism evidence="5 6">
    <name type="scientific">Rothia aerolata</name>
    <dbReference type="NCBI Taxonomy" id="1812262"/>
    <lineage>
        <taxon>Bacteria</taxon>
        <taxon>Bacillati</taxon>
        <taxon>Actinomycetota</taxon>
        <taxon>Actinomycetes</taxon>
        <taxon>Micrococcales</taxon>
        <taxon>Micrococcaceae</taxon>
        <taxon>Rothia</taxon>
    </lineage>
</organism>
<dbReference type="Gene3D" id="3.40.50.300">
    <property type="entry name" value="P-loop containing nucleotide triphosphate hydrolases"/>
    <property type="match status" value="1"/>
</dbReference>
<evidence type="ECO:0000259" key="4">
    <source>
        <dbReference type="PROSITE" id="PS50893"/>
    </source>
</evidence>